<reference evidence="2 3" key="1">
    <citation type="submission" date="2018-11" db="EMBL/GenBank/DDBJ databases">
        <title>Whole genome sequence of Streptomyces paromomycinus NBRC 15454(T).</title>
        <authorList>
            <person name="Komaki H."/>
            <person name="Tamura T."/>
        </authorList>
    </citation>
    <scope>NUCLEOTIDE SEQUENCE [LARGE SCALE GENOMIC DNA]</scope>
    <source>
        <strain evidence="2 3">NBRC 15454</strain>
    </source>
</reference>
<dbReference type="RefSeq" id="WP_125051896.1">
    <property type="nucleotide sequence ID" value="NZ_BHZD01000001.1"/>
</dbReference>
<accession>A0A401VVT0</accession>
<name>A0A401VVT0_STREY</name>
<feature type="chain" id="PRO_5019502315" evidence="1">
    <location>
        <begin position="27"/>
        <end position="167"/>
    </location>
</feature>
<dbReference type="AlphaFoldDB" id="A0A401VVT0"/>
<gene>
    <name evidence="2" type="ORF">GKJPGBOP_00811</name>
</gene>
<protein>
    <submittedName>
        <fullName evidence="2">Uncharacterized protein</fullName>
    </submittedName>
</protein>
<organism evidence="2 3">
    <name type="scientific">Streptomyces paromomycinus</name>
    <name type="common">Streptomyces rimosus subsp. paromomycinus</name>
    <dbReference type="NCBI Taxonomy" id="92743"/>
    <lineage>
        <taxon>Bacteria</taxon>
        <taxon>Bacillati</taxon>
        <taxon>Actinomycetota</taxon>
        <taxon>Actinomycetes</taxon>
        <taxon>Kitasatosporales</taxon>
        <taxon>Streptomycetaceae</taxon>
        <taxon>Streptomyces</taxon>
    </lineage>
</organism>
<keyword evidence="3" id="KW-1185">Reference proteome</keyword>
<keyword evidence="1" id="KW-0732">Signal</keyword>
<feature type="signal peptide" evidence="1">
    <location>
        <begin position="1"/>
        <end position="26"/>
    </location>
</feature>
<proteinExistence type="predicted"/>
<dbReference type="Proteomes" id="UP000286746">
    <property type="component" value="Unassembled WGS sequence"/>
</dbReference>
<evidence type="ECO:0000313" key="2">
    <source>
        <dbReference type="EMBL" id="GCD41158.1"/>
    </source>
</evidence>
<evidence type="ECO:0000313" key="3">
    <source>
        <dbReference type="Proteomes" id="UP000286746"/>
    </source>
</evidence>
<evidence type="ECO:0000256" key="1">
    <source>
        <dbReference type="SAM" id="SignalP"/>
    </source>
</evidence>
<comment type="caution">
    <text evidence="2">The sequence shown here is derived from an EMBL/GenBank/DDBJ whole genome shotgun (WGS) entry which is preliminary data.</text>
</comment>
<sequence>MTRNKINFSAAAYTVAAAVTLPPAHAEGLTVPVTGDSRMCLTGPAVHRFTEAGSALRAGRPARLTGSDRLRGPAGHRGAVSLDLAAGGTAMGGSITFEDRRRSLTLSDLYSHLGGARTSAEVTVGTSAEVTVGCDRARPIERAALLRRGHRPTADLIRSATGAPGSR</sequence>
<dbReference type="EMBL" id="BHZD01000001">
    <property type="protein sequence ID" value="GCD41158.1"/>
    <property type="molecule type" value="Genomic_DNA"/>
</dbReference>